<reference evidence="3 4" key="2">
    <citation type="journal article" date="2010" name="Stand. Genomic Sci.">
        <title>Complete genome sequence of Desulfohalobium retbaense type strain (HR(100)).</title>
        <authorList>
            <person name="Spring S."/>
            <person name="Nolan M."/>
            <person name="Lapidus A."/>
            <person name="Glavina Del Rio T."/>
            <person name="Copeland A."/>
            <person name="Tice H."/>
            <person name="Cheng J.F."/>
            <person name="Lucas S."/>
            <person name="Land M."/>
            <person name="Chen F."/>
            <person name="Bruce D."/>
            <person name="Goodwin L."/>
            <person name="Pitluck S."/>
            <person name="Ivanova N."/>
            <person name="Mavromatis K."/>
            <person name="Mikhailova N."/>
            <person name="Pati A."/>
            <person name="Chen A."/>
            <person name="Palaniappan K."/>
            <person name="Hauser L."/>
            <person name="Chang Y.J."/>
            <person name="Jeffries C.D."/>
            <person name="Munk C."/>
            <person name="Kiss H."/>
            <person name="Chain P."/>
            <person name="Han C."/>
            <person name="Brettin T."/>
            <person name="Detter J.C."/>
            <person name="Schuler E."/>
            <person name="Goker M."/>
            <person name="Rohde M."/>
            <person name="Bristow J."/>
            <person name="Eisen J.A."/>
            <person name="Markowitz V."/>
            <person name="Hugenholtz P."/>
            <person name="Kyrpides N.C."/>
            <person name="Klenk H.P."/>
        </authorList>
    </citation>
    <scope>NUCLEOTIDE SEQUENCE [LARGE SCALE GENOMIC DNA]</scope>
    <source>
        <strain evidence="4">ATCC 49802 / DSM 20745 / S 6022</strain>
    </source>
</reference>
<protein>
    <recommendedName>
        <fullName evidence="5">Bacterial Ig-like domain-containing protein</fullName>
    </recommendedName>
</protein>
<evidence type="ECO:0000313" key="3">
    <source>
        <dbReference type="EMBL" id="ACZ38407.1"/>
    </source>
</evidence>
<evidence type="ECO:0008006" key="5">
    <source>
        <dbReference type="Google" id="ProtNLM"/>
    </source>
</evidence>
<evidence type="ECO:0000256" key="1">
    <source>
        <dbReference type="SAM" id="MobiDB-lite"/>
    </source>
</evidence>
<gene>
    <name evidence="3" type="ordered locus">Sthe_0971</name>
</gene>
<keyword evidence="2" id="KW-1133">Transmembrane helix</keyword>
<dbReference type="RefSeq" id="WP_012871454.1">
    <property type="nucleotide sequence ID" value="NC_013523.1"/>
</dbReference>
<dbReference type="EMBL" id="CP001823">
    <property type="protein sequence ID" value="ACZ38407.1"/>
    <property type="molecule type" value="Genomic_DNA"/>
</dbReference>
<organism evidence="3 4">
    <name type="scientific">Sphaerobacter thermophilus (strain ATCC 49802 / DSM 20745 / KCCM 41009 / NCIMB 13125 / S 6022)</name>
    <dbReference type="NCBI Taxonomy" id="479434"/>
    <lineage>
        <taxon>Bacteria</taxon>
        <taxon>Pseudomonadati</taxon>
        <taxon>Thermomicrobiota</taxon>
        <taxon>Thermomicrobia</taxon>
        <taxon>Sphaerobacterales</taxon>
        <taxon>Sphaerobacterineae</taxon>
        <taxon>Sphaerobacteraceae</taxon>
        <taxon>Sphaerobacter</taxon>
    </lineage>
</organism>
<name>D1C2E0_SPHTD</name>
<reference evidence="4" key="1">
    <citation type="submission" date="2009-11" db="EMBL/GenBank/DDBJ databases">
        <title>The complete chromosome 1 of Sphaerobacter thermophilus DSM 20745.</title>
        <authorList>
            <person name="Lucas S."/>
            <person name="Copeland A."/>
            <person name="Lapidus A."/>
            <person name="Glavina del Rio T."/>
            <person name="Dalin E."/>
            <person name="Tice H."/>
            <person name="Bruce D."/>
            <person name="Goodwin L."/>
            <person name="Pitluck S."/>
            <person name="Kyrpides N."/>
            <person name="Mavromatis K."/>
            <person name="Ivanova N."/>
            <person name="Mikhailova N."/>
            <person name="LaButti K.M."/>
            <person name="Clum A."/>
            <person name="Sun H.I."/>
            <person name="Brettin T."/>
            <person name="Detter J.C."/>
            <person name="Han C."/>
            <person name="Larimer F."/>
            <person name="Land M."/>
            <person name="Hauser L."/>
            <person name="Markowitz V."/>
            <person name="Cheng J.F."/>
            <person name="Hugenholtz P."/>
            <person name="Woyke T."/>
            <person name="Wu D."/>
            <person name="Steenblock K."/>
            <person name="Schneider S."/>
            <person name="Pukall R."/>
            <person name="Goeker M."/>
            <person name="Klenk H.P."/>
            <person name="Eisen J.A."/>
        </authorList>
    </citation>
    <scope>NUCLEOTIDE SEQUENCE [LARGE SCALE GENOMIC DNA]</scope>
    <source>
        <strain evidence="4">ATCC 49802 / DSM 20745 / S 6022</strain>
    </source>
</reference>
<dbReference type="OrthoDB" id="143557at2"/>
<dbReference type="HOGENOM" id="CLU_613800_0_0_0"/>
<dbReference type="Proteomes" id="UP000002027">
    <property type="component" value="Chromosome 1"/>
</dbReference>
<sequence length="446" mass="48572">MRRPWRDDPGNLAAPSLVRSEPERALPRPRLLRPPRYARGGAAGWYGSGAARAFAALVVTGVLVLLVYLVSLSSRPAISNLSPRPNTETPPGPVTIRATVASNAQPIRRVIMTIDGAIVEPAVSVQSDHVWVVTFTAVLRRGPHEVRVDVIDEAGQRDGHAWSFTAAGPRIAPTVTFTGPLPGDSVPDGVAHIAAEVVSGGDIVRAEMRLNNDLIPTFLTPETESGTSAQRGSPARNWTLFAEPTLEPGSYTARVIVEDVYGSTTEEVIQFSVVSDPAEASARFVAETGQYMRNPFKAFWEAHDGASLFGRPLSPEFVDDRGITVQYYERARLEQGPDGTVILGLIGREALPAPTEPVEDPHNPAVRYFPETGHTLAGKFREFWEQRGGIPIFGFPITEEMDEGGVRVQYFERARLELRPNSDGTGMEVTITPLGEQLWRQRRGGG</sequence>
<keyword evidence="4" id="KW-1185">Reference proteome</keyword>
<dbReference type="KEGG" id="sti:Sthe_0971"/>
<accession>D1C2E0</accession>
<keyword evidence="2" id="KW-0472">Membrane</keyword>
<evidence type="ECO:0000256" key="2">
    <source>
        <dbReference type="SAM" id="Phobius"/>
    </source>
</evidence>
<dbReference type="AlphaFoldDB" id="D1C2E0"/>
<feature type="region of interest" description="Disordered" evidence="1">
    <location>
        <begin position="1"/>
        <end position="32"/>
    </location>
</feature>
<proteinExistence type="predicted"/>
<feature type="transmembrane region" description="Helical" evidence="2">
    <location>
        <begin position="53"/>
        <end position="72"/>
    </location>
</feature>
<dbReference type="eggNOG" id="COG5479">
    <property type="taxonomic scope" value="Bacteria"/>
</dbReference>
<dbReference type="InterPro" id="IPR013783">
    <property type="entry name" value="Ig-like_fold"/>
</dbReference>
<evidence type="ECO:0000313" key="4">
    <source>
        <dbReference type="Proteomes" id="UP000002027"/>
    </source>
</evidence>
<dbReference type="InParanoid" id="D1C2E0"/>
<dbReference type="Gene3D" id="2.60.40.10">
    <property type="entry name" value="Immunoglobulins"/>
    <property type="match status" value="2"/>
</dbReference>
<keyword evidence="2" id="KW-0812">Transmembrane</keyword>